<dbReference type="AlphaFoldDB" id="A0AAP0IBX0"/>
<name>A0AAP0IBX0_9MAGN</name>
<keyword evidence="1" id="KW-0732">Signal</keyword>
<reference evidence="2 3" key="1">
    <citation type="submission" date="2024-01" db="EMBL/GenBank/DDBJ databases">
        <title>Genome assemblies of Stephania.</title>
        <authorList>
            <person name="Yang L."/>
        </authorList>
    </citation>
    <scope>NUCLEOTIDE SEQUENCE [LARGE SCALE GENOMIC DNA]</scope>
    <source>
        <strain evidence="2">JXDWG</strain>
        <tissue evidence="2">Leaf</tissue>
    </source>
</reference>
<dbReference type="EMBL" id="JBBNAG010000008">
    <property type="protein sequence ID" value="KAK9112308.1"/>
    <property type="molecule type" value="Genomic_DNA"/>
</dbReference>
<protein>
    <submittedName>
        <fullName evidence="2">Uncharacterized protein</fullName>
    </submittedName>
</protein>
<evidence type="ECO:0000313" key="2">
    <source>
        <dbReference type="EMBL" id="KAK9112308.1"/>
    </source>
</evidence>
<keyword evidence="3" id="KW-1185">Reference proteome</keyword>
<comment type="caution">
    <text evidence="2">The sequence shown here is derived from an EMBL/GenBank/DDBJ whole genome shotgun (WGS) entry which is preliminary data.</text>
</comment>
<feature type="chain" id="PRO_5042959306" evidence="1">
    <location>
        <begin position="19"/>
        <end position="99"/>
    </location>
</feature>
<sequence>MTLNMPLAFFPLLRLMLALEVQIQKIMDWSCYDNKNGMNSRVWIHPQVEDGVDVDGGCHGLRARGLQDLNSQVENPGPQLNSMLIGDINTLPILGGTRS</sequence>
<evidence type="ECO:0000313" key="3">
    <source>
        <dbReference type="Proteomes" id="UP001419268"/>
    </source>
</evidence>
<organism evidence="2 3">
    <name type="scientific">Stephania cephalantha</name>
    <dbReference type="NCBI Taxonomy" id="152367"/>
    <lineage>
        <taxon>Eukaryota</taxon>
        <taxon>Viridiplantae</taxon>
        <taxon>Streptophyta</taxon>
        <taxon>Embryophyta</taxon>
        <taxon>Tracheophyta</taxon>
        <taxon>Spermatophyta</taxon>
        <taxon>Magnoliopsida</taxon>
        <taxon>Ranunculales</taxon>
        <taxon>Menispermaceae</taxon>
        <taxon>Menispermoideae</taxon>
        <taxon>Cissampelideae</taxon>
        <taxon>Stephania</taxon>
    </lineage>
</organism>
<feature type="signal peptide" evidence="1">
    <location>
        <begin position="1"/>
        <end position="18"/>
    </location>
</feature>
<gene>
    <name evidence="2" type="ORF">Scep_019827</name>
</gene>
<proteinExistence type="predicted"/>
<accession>A0AAP0IBX0</accession>
<evidence type="ECO:0000256" key="1">
    <source>
        <dbReference type="SAM" id="SignalP"/>
    </source>
</evidence>
<dbReference type="Proteomes" id="UP001419268">
    <property type="component" value="Unassembled WGS sequence"/>
</dbReference>